<evidence type="ECO:0000313" key="3">
    <source>
        <dbReference type="EMBL" id="EFG05646.1"/>
    </source>
</evidence>
<dbReference type="NCBIfam" id="NF037959">
    <property type="entry name" value="MFS_SpdSyn"/>
    <property type="match status" value="1"/>
</dbReference>
<organism evidence="3 4">
    <name type="scientific">Streptomyces clavuligerus</name>
    <dbReference type="NCBI Taxonomy" id="1901"/>
    <lineage>
        <taxon>Bacteria</taxon>
        <taxon>Bacillati</taxon>
        <taxon>Actinomycetota</taxon>
        <taxon>Actinomycetes</taxon>
        <taxon>Kitasatosporales</taxon>
        <taxon>Streptomycetaceae</taxon>
        <taxon>Streptomyces</taxon>
    </lineage>
</organism>
<name>E2PU27_STRCL</name>
<keyword evidence="1" id="KW-0620">Polyamine biosynthesis</keyword>
<evidence type="ECO:0000313" key="4">
    <source>
        <dbReference type="Proteomes" id="UP000002357"/>
    </source>
</evidence>
<dbReference type="STRING" id="1901.BB341_25045"/>
<accession>E2PU27</accession>
<dbReference type="PANTHER" id="PTHR43317:SF1">
    <property type="entry name" value="THERMOSPERMINE SYNTHASE ACAULIS5"/>
    <property type="match status" value="1"/>
</dbReference>
<dbReference type="Gene3D" id="3.40.50.150">
    <property type="entry name" value="Vaccinia Virus protein VP39"/>
    <property type="match status" value="1"/>
</dbReference>
<feature type="region of interest" description="Disordered" evidence="2">
    <location>
        <begin position="1"/>
        <end position="71"/>
    </location>
</feature>
<dbReference type="InterPro" id="IPR029063">
    <property type="entry name" value="SAM-dependent_MTases_sf"/>
</dbReference>
<evidence type="ECO:0000256" key="1">
    <source>
        <dbReference type="ARBA" id="ARBA00023115"/>
    </source>
</evidence>
<feature type="compositionally biased region" description="Low complexity" evidence="2">
    <location>
        <begin position="37"/>
        <end position="57"/>
    </location>
</feature>
<dbReference type="SUPFAM" id="SSF53335">
    <property type="entry name" value="S-adenosyl-L-methionine-dependent methyltransferases"/>
    <property type="match status" value="1"/>
</dbReference>
<evidence type="ECO:0000256" key="2">
    <source>
        <dbReference type="SAM" id="MobiDB-lite"/>
    </source>
</evidence>
<dbReference type="PANTHER" id="PTHR43317">
    <property type="entry name" value="THERMOSPERMINE SYNTHASE ACAULIS5"/>
    <property type="match status" value="1"/>
</dbReference>
<dbReference type="EMBL" id="CM000913">
    <property type="protein sequence ID" value="EFG05646.1"/>
    <property type="molecule type" value="Genomic_DNA"/>
</dbReference>
<protein>
    <submittedName>
        <fullName evidence="3">Spermidine synthase-like protein</fullName>
    </submittedName>
</protein>
<dbReference type="AlphaFoldDB" id="E2PU27"/>
<dbReference type="CDD" id="cd02440">
    <property type="entry name" value="AdoMet_MTases"/>
    <property type="match status" value="1"/>
</dbReference>
<reference evidence="3 4" key="1">
    <citation type="journal article" date="2010" name="Genome Biol. Evol.">
        <title>The sequence of a 1.8-mb bacterial linear plasmid reveals a rich evolutionary reservoir of secondary metabolic pathways.</title>
        <authorList>
            <person name="Medema M.H."/>
            <person name="Trefzer A."/>
            <person name="Kovalchuk A."/>
            <person name="van den Berg M."/>
            <person name="Mueller U."/>
            <person name="Heijne W."/>
            <person name="Wu L."/>
            <person name="Alam M.T."/>
            <person name="Ronning C.M."/>
            <person name="Nierman W.C."/>
            <person name="Bovenberg R.A.L."/>
            <person name="Breitling R."/>
            <person name="Takano E."/>
        </authorList>
    </citation>
    <scope>NUCLEOTIDE SEQUENCE [LARGE SCALE GENOMIC DNA]</scope>
    <source>
        <strain evidence="4">ATCC 27064 / DSM 738 / JCM 4710 / NBRC 13307 / NCIMB 12785 / NRRL 3585 / VKM Ac-602</strain>
    </source>
</reference>
<proteinExistence type="predicted"/>
<dbReference type="eggNOG" id="COG0421">
    <property type="taxonomic scope" value="Bacteria"/>
</dbReference>
<gene>
    <name evidence="3" type="ORF">SCLAV_0570</name>
</gene>
<dbReference type="GO" id="GO:0006596">
    <property type="term" value="P:polyamine biosynthetic process"/>
    <property type="evidence" value="ECO:0007669"/>
    <property type="project" value="UniProtKB-KW"/>
</dbReference>
<keyword evidence="4" id="KW-1185">Reference proteome</keyword>
<sequence length="345" mass="35934">MRVPGGRNPASGPWPSAPGTAYPAPPVRGAPGHRSAPRPVSAARQAAARAPRTAAPAGTDDNGPVNEPLPVTRSVDFGTARLLPDIDCDRAWLLTVDGAPQSYVDLDDPARLEFEYTRRLAHVIDVQEPRDAPLDVVHLGGGALTLPRYVAAARPGSRQLAVEADRGLISLVEDVLPLPPGAGVEVCAADARAWVEAAPENSADLVVADVFSGSRIPAGLTSVEYARAAARMLRPGGTYAANIADGAPFGFLRSQLAAFREVFAELAVIAEPAVLRGRRFGNVVLLASRTPVDLAALARRCAADPFPARVEHGAPLTRLIGDAVPVADQEAQPSPEPPDGAFGIG</sequence>
<dbReference type="Proteomes" id="UP000002357">
    <property type="component" value="Chromosome"/>
</dbReference>